<dbReference type="CDD" id="cd04671">
    <property type="entry name" value="NUDIX_8DGDPP_Nudt18"/>
    <property type="match status" value="1"/>
</dbReference>
<dbReference type="Gene3D" id="3.90.79.10">
    <property type="entry name" value="Nucleoside Triphosphate Pyrophosphohydrolase"/>
    <property type="match status" value="1"/>
</dbReference>
<feature type="compositionally biased region" description="Gly residues" evidence="8">
    <location>
        <begin position="197"/>
        <end position="207"/>
    </location>
</feature>
<dbReference type="Proteomes" id="UP000190648">
    <property type="component" value="Unassembled WGS sequence"/>
</dbReference>
<dbReference type="GO" id="GO:0044716">
    <property type="term" value="F:8-oxo-GDP phosphatase activity"/>
    <property type="evidence" value="ECO:0007669"/>
    <property type="project" value="TreeGrafter"/>
</dbReference>
<comment type="cofactor">
    <cofactor evidence="1">
        <name>Mn(2+)</name>
        <dbReference type="ChEBI" id="CHEBI:29035"/>
    </cofactor>
</comment>
<feature type="compositionally biased region" description="Pro residues" evidence="8">
    <location>
        <begin position="330"/>
        <end position="341"/>
    </location>
</feature>
<comment type="caution">
    <text evidence="11">The sequence shown here is derived from an EMBL/GenBank/DDBJ whole genome shotgun (WGS) entry which is preliminary data.</text>
</comment>
<keyword evidence="11" id="KW-0808">Transferase</keyword>
<evidence type="ECO:0000256" key="4">
    <source>
        <dbReference type="ARBA" id="ARBA00022723"/>
    </source>
</evidence>
<dbReference type="SMART" id="SM00558">
    <property type="entry name" value="JmjC"/>
    <property type="match status" value="1"/>
</dbReference>
<feature type="compositionally biased region" description="Polar residues" evidence="8">
    <location>
        <begin position="715"/>
        <end position="726"/>
    </location>
</feature>
<evidence type="ECO:0000256" key="1">
    <source>
        <dbReference type="ARBA" id="ARBA00001936"/>
    </source>
</evidence>
<evidence type="ECO:0000256" key="8">
    <source>
        <dbReference type="SAM" id="MobiDB-lite"/>
    </source>
</evidence>
<reference evidence="11 12" key="1">
    <citation type="submission" date="2016-02" db="EMBL/GenBank/DDBJ databases">
        <title>Band-tailed pigeon sequencing and assembly.</title>
        <authorList>
            <person name="Soares A.E."/>
            <person name="Novak B.J."/>
            <person name="Rice E.S."/>
            <person name="O'Connell B."/>
            <person name="Chang D."/>
            <person name="Weber S."/>
            <person name="Shapiro B."/>
        </authorList>
    </citation>
    <scope>NUCLEOTIDE SEQUENCE [LARGE SCALE GENOMIC DNA]</scope>
    <source>
        <strain evidence="11">BTP2013</strain>
        <tissue evidence="11">Blood</tissue>
    </source>
</reference>
<keyword evidence="4" id="KW-0479">Metal-binding</keyword>
<keyword evidence="5" id="KW-0378">Hydrolase</keyword>
<feature type="compositionally biased region" description="Basic and acidic residues" evidence="8">
    <location>
        <begin position="727"/>
        <end position="736"/>
    </location>
</feature>
<feature type="region of interest" description="Disordered" evidence="8">
    <location>
        <begin position="187"/>
        <end position="207"/>
    </location>
</feature>
<keyword evidence="6" id="KW-0460">Magnesium</keyword>
<sequence length="1528" mass="163500">MVETPLRWRRAQDAVQDASGMESGGMILPRSAAAELGLSGYLEPGKLSYGTEKGCPWRGSQGCLGTSRELAGGRLGCPYPVASPCLRDTLCRPKDGAEFLPRNGQPKVGWAEPCKEHPKPRWAEAVLAPLALYSHHRYPLPFPGLDGQRPKPHAAAGDEDGEPPTFRHCPFLLDAKHSPFLLSSLLPAGPPGDPQFGSGGPEGAGAMGDGRFAGVDWHLGSYVPAWGHPVYLGIPSRCKMAPTAFDECSSSGNKEFYPKKEPGFPSPAEDQAPSQLLGKGQDAAGEREPELPGAPWRDGRVGGSSAVPAPHVRTPPPSSSHPLFLLQPGSSPPGDPDPSPPLTDGHDPLSLAKSDPPPACVCTTPGCNGNHTKLKKTWLTRHSEQSLPRCKGPRRDGGPELAGEGKRSAKRPHGTGDGPAVAKRGTKATEHVATAGDDVENGGDPEERRMELGEGATSGRAGRESWCLQSVPCTSLPENIPRCCTCATRAPRDPQGEEEEEEDPPESTCRLLHFRRFTLGDSGDLTVDGICTLGEAEEGTLQPEVADPDCGGSSLCLAKYLLGVLGDNFCQAIRRDRDTWPGAPEGGTGWRRGAGAPQLCDACQRGFFNSHWSCARCGFQLCPSCHRSRREADGHEGPARPPQCIPGQEHHVASLVPTQFVPTRVLSRLWKLLHEVRVKFNIESHCPCGEGAAERSPAEPLGSSQELPGAAVPTLPNSSDGQNDTSRPIKEAESPERGSPPGQPPPRVAVQPGTLCDLLASTAVKLCLGQDGVRMAFAPVSPALPNDNLTSILDSIIARVVERKIQERQEGGELSPPSPKSSPCTLAPSGLLWLHDPGHTSNYQLFQEHWRRGQPVLVSGLQKRLEGGLWGPESFRPVRGEQAVDVVNLRAPGSRLRMSSRQFWDGFATSAASPELGGGDLLKLESDSGDMELCRAANLRAILPLPEYCGATGRLNLATYLRGQRGRRWLRPRVCAAYGVHPRDRNIGTKNLTVEPTDTISILVHATAGPPEALLREGDADGVDAQLQERLWDAGSRPGALWHIFRAEDATRIRDFLQKDQGQEGAGTAEPPGRYLDLSLRRRLREECGVSGWTLLQFVGDAVLVPAGAPHQAQTLTSTISVEQRFLSPENAVRLRDHSIQPLGAAHQLHAQLDNMIFCAVQEAVGVLRGCKLANGKRAGQAWRPIKRRAGWAGPRGGAPGRACGTPMGDAPAAELDAVLGGDAWDVGVSLEGAPTSTGPIRLGRNVCYVVLAVLFNQEDAVLLVQEAKPECRGTWYLPAGRMEPGESIVAAMRREVKEETGLECEAVTLLALEERGPAWIRFAFLARPTGGTLKTLEEADAESLQATWWPGDPRALPLRAPDILPLLDLAARYRRSPPHPPTLPRDLPCTPLCLRLLVAFTNHAGDVWVLLATAGTPHLPVVACGTSPSELRGGLRRPVLQLLGGCLPLDSSPGPLGLLGLQHRAGGPGGADGICFNVVLSIPSNSPGGAPPEPRDPAFRWWQVEEGSRRGRILQRLRAAATVPVRS</sequence>
<feature type="domain" description="JmjC" evidence="9">
    <location>
        <begin position="934"/>
        <end position="1143"/>
    </location>
</feature>
<keyword evidence="11" id="KW-0489">Methyltransferase</keyword>
<gene>
    <name evidence="11" type="primary">HR</name>
    <name evidence="11" type="ORF">AV530_004624</name>
</gene>
<evidence type="ECO:0000256" key="7">
    <source>
        <dbReference type="ARBA" id="ARBA00023211"/>
    </source>
</evidence>
<dbReference type="SUPFAM" id="SSF55811">
    <property type="entry name" value="Nudix"/>
    <property type="match status" value="1"/>
</dbReference>
<dbReference type="GO" id="GO:0032259">
    <property type="term" value="P:methylation"/>
    <property type="evidence" value="ECO:0007669"/>
    <property type="project" value="UniProtKB-KW"/>
</dbReference>
<dbReference type="GO" id="GO:0044715">
    <property type="term" value="F:8-oxo-dGDP phosphatase activity"/>
    <property type="evidence" value="ECO:0007669"/>
    <property type="project" value="TreeGrafter"/>
</dbReference>
<dbReference type="InterPro" id="IPR020084">
    <property type="entry name" value="NUDIX_hydrolase_CS"/>
</dbReference>
<evidence type="ECO:0000259" key="10">
    <source>
        <dbReference type="PROSITE" id="PS51462"/>
    </source>
</evidence>
<feature type="region of interest" description="Disordered" evidence="8">
    <location>
        <begin position="249"/>
        <end position="354"/>
    </location>
</feature>
<dbReference type="Pfam" id="PF02373">
    <property type="entry name" value="JmjC"/>
    <property type="match status" value="1"/>
</dbReference>
<dbReference type="InterPro" id="IPR000086">
    <property type="entry name" value="NUDIX_hydrolase_dom"/>
</dbReference>
<dbReference type="InterPro" id="IPR042970">
    <property type="entry name" value="NUDT18_NUDIX"/>
</dbReference>
<keyword evidence="7" id="KW-0464">Manganese</keyword>
<feature type="region of interest" description="Disordered" evidence="8">
    <location>
        <begin position="378"/>
        <end position="461"/>
    </location>
</feature>
<dbReference type="GO" id="GO:0046872">
    <property type="term" value="F:metal ion binding"/>
    <property type="evidence" value="ECO:0007669"/>
    <property type="project" value="UniProtKB-KW"/>
</dbReference>
<keyword evidence="12" id="KW-1185">Reference proteome</keyword>
<comment type="cofactor">
    <cofactor evidence="2">
        <name>Mg(2+)</name>
        <dbReference type="ChEBI" id="CHEBI:18420"/>
    </cofactor>
</comment>
<evidence type="ECO:0000256" key="3">
    <source>
        <dbReference type="ARBA" id="ARBA00005582"/>
    </source>
</evidence>
<dbReference type="Gene3D" id="2.60.120.650">
    <property type="entry name" value="Cupin"/>
    <property type="match status" value="1"/>
</dbReference>
<dbReference type="STRING" id="372326.A0A1V4KHR6"/>
<evidence type="ECO:0000313" key="11">
    <source>
        <dbReference type="EMBL" id="OPJ83941.1"/>
    </source>
</evidence>
<dbReference type="PANTHER" id="PTHR22769:SF56">
    <property type="entry name" value="8-OXO-DGDP PHOSPHATASE NUDT18"/>
    <property type="match status" value="1"/>
</dbReference>
<dbReference type="InterPro" id="IPR015797">
    <property type="entry name" value="NUDIX_hydrolase-like_dom_sf"/>
</dbReference>
<dbReference type="PROSITE" id="PS51462">
    <property type="entry name" value="NUDIX"/>
    <property type="match status" value="1"/>
</dbReference>
<protein>
    <submittedName>
        <fullName evidence="11">Lysine-specific demethylase hairless</fullName>
    </submittedName>
</protein>
<accession>A0A1V4KHR6</accession>
<dbReference type="EMBL" id="LSYS01003090">
    <property type="protein sequence ID" value="OPJ83941.1"/>
    <property type="molecule type" value="Genomic_DNA"/>
</dbReference>
<dbReference type="GO" id="GO:0008168">
    <property type="term" value="F:methyltransferase activity"/>
    <property type="evidence" value="ECO:0007669"/>
    <property type="project" value="UniProtKB-KW"/>
</dbReference>
<proteinExistence type="inferred from homology"/>
<organism evidence="11 12">
    <name type="scientific">Patagioenas fasciata monilis</name>
    <dbReference type="NCBI Taxonomy" id="372326"/>
    <lineage>
        <taxon>Eukaryota</taxon>
        <taxon>Metazoa</taxon>
        <taxon>Chordata</taxon>
        <taxon>Craniata</taxon>
        <taxon>Vertebrata</taxon>
        <taxon>Euteleostomi</taxon>
        <taxon>Archelosauria</taxon>
        <taxon>Archosauria</taxon>
        <taxon>Dinosauria</taxon>
        <taxon>Saurischia</taxon>
        <taxon>Theropoda</taxon>
        <taxon>Coelurosauria</taxon>
        <taxon>Aves</taxon>
        <taxon>Neognathae</taxon>
        <taxon>Neoaves</taxon>
        <taxon>Columbimorphae</taxon>
        <taxon>Columbiformes</taxon>
        <taxon>Columbidae</taxon>
        <taxon>Patagioenas</taxon>
    </lineage>
</organism>
<dbReference type="PANTHER" id="PTHR22769">
    <property type="entry name" value="MUTT/NUDIX HYDROLASE"/>
    <property type="match status" value="1"/>
</dbReference>
<feature type="region of interest" description="Disordered" evidence="8">
    <location>
        <begin position="691"/>
        <end position="751"/>
    </location>
</feature>
<name>A0A1V4KHR6_PATFA</name>
<evidence type="ECO:0000256" key="6">
    <source>
        <dbReference type="ARBA" id="ARBA00022842"/>
    </source>
</evidence>
<feature type="domain" description="Nudix hydrolase" evidence="10">
    <location>
        <begin position="1246"/>
        <end position="1372"/>
    </location>
</feature>
<evidence type="ECO:0000259" key="9">
    <source>
        <dbReference type="PROSITE" id="PS51184"/>
    </source>
</evidence>
<dbReference type="OrthoDB" id="1667110at2759"/>
<evidence type="ECO:0000313" key="12">
    <source>
        <dbReference type="Proteomes" id="UP000190648"/>
    </source>
</evidence>
<dbReference type="SUPFAM" id="SSF51197">
    <property type="entry name" value="Clavaminate synthase-like"/>
    <property type="match status" value="1"/>
</dbReference>
<dbReference type="PROSITE" id="PS51184">
    <property type="entry name" value="JMJC"/>
    <property type="match status" value="1"/>
</dbReference>
<evidence type="ECO:0000256" key="5">
    <source>
        <dbReference type="ARBA" id="ARBA00022801"/>
    </source>
</evidence>
<feature type="compositionally biased region" description="Low complexity" evidence="8">
    <location>
        <begin position="320"/>
        <end position="329"/>
    </location>
</feature>
<comment type="similarity">
    <text evidence="3">Belongs to the Nudix hydrolase family.</text>
</comment>
<dbReference type="PROSITE" id="PS00893">
    <property type="entry name" value="NUDIX_BOX"/>
    <property type="match status" value="1"/>
</dbReference>
<dbReference type="InterPro" id="IPR003347">
    <property type="entry name" value="JmjC_dom"/>
</dbReference>
<dbReference type="Pfam" id="PF00293">
    <property type="entry name" value="NUDIX"/>
    <property type="match status" value="1"/>
</dbReference>
<feature type="compositionally biased region" description="Basic and acidic residues" evidence="8">
    <location>
        <begin position="393"/>
        <end position="407"/>
    </location>
</feature>
<evidence type="ECO:0000256" key="2">
    <source>
        <dbReference type="ARBA" id="ARBA00001946"/>
    </source>
</evidence>